<evidence type="ECO:0000259" key="3">
    <source>
        <dbReference type="Pfam" id="PF07879"/>
    </source>
</evidence>
<feature type="domain" description="PHB accumulation regulatory" evidence="2">
    <location>
        <begin position="77"/>
        <end position="115"/>
    </location>
</feature>
<dbReference type="EMBL" id="PHIG01000031">
    <property type="protein sequence ID" value="PJK30156.1"/>
    <property type="molecule type" value="Genomic_DNA"/>
</dbReference>
<dbReference type="InterPro" id="IPR007897">
    <property type="entry name" value="PHB_accumulat"/>
</dbReference>
<reference evidence="4 5" key="1">
    <citation type="submission" date="2017-11" db="EMBL/GenBank/DDBJ databases">
        <title>Draft genome sequence of Rhizobiales bacterium SY3-13.</title>
        <authorList>
            <person name="Sun C."/>
        </authorList>
    </citation>
    <scope>NUCLEOTIDE SEQUENCE [LARGE SCALE GENOMIC DNA]</scope>
    <source>
        <strain evidence="4 5">SY3-13</strain>
    </source>
</reference>
<protein>
    <submittedName>
        <fullName evidence="4">Polyhydroxyalkanoate synthesis repressor PhaR</fullName>
    </submittedName>
</protein>
<dbReference type="RefSeq" id="WP_109793429.1">
    <property type="nucleotide sequence ID" value="NZ_PHIG01000031.1"/>
</dbReference>
<evidence type="ECO:0000313" key="5">
    <source>
        <dbReference type="Proteomes" id="UP000229498"/>
    </source>
</evidence>
<keyword evidence="5" id="KW-1185">Reference proteome</keyword>
<dbReference type="InterPro" id="IPR010134">
    <property type="entry name" value="PHA_reg_PhaR"/>
</dbReference>
<dbReference type="OrthoDB" id="9795345at2"/>
<evidence type="ECO:0000259" key="2">
    <source>
        <dbReference type="Pfam" id="PF05233"/>
    </source>
</evidence>
<evidence type="ECO:0000313" key="4">
    <source>
        <dbReference type="EMBL" id="PJK30156.1"/>
    </source>
</evidence>
<feature type="region of interest" description="Disordered" evidence="1">
    <location>
        <begin position="157"/>
        <end position="181"/>
    </location>
</feature>
<accession>A0A2M9G3A1</accession>
<dbReference type="NCBIfam" id="TIGR01848">
    <property type="entry name" value="PHA_reg_PhaR"/>
    <property type="match status" value="1"/>
</dbReference>
<dbReference type="AlphaFoldDB" id="A0A2M9G3A1"/>
<evidence type="ECO:0000256" key="1">
    <source>
        <dbReference type="SAM" id="MobiDB-lite"/>
    </source>
</evidence>
<dbReference type="Pfam" id="PF05233">
    <property type="entry name" value="PHB_acc"/>
    <property type="match status" value="1"/>
</dbReference>
<dbReference type="Pfam" id="PF07879">
    <property type="entry name" value="PHB_acc_N"/>
    <property type="match status" value="1"/>
</dbReference>
<comment type="caution">
    <text evidence="4">The sequence shown here is derived from an EMBL/GenBank/DDBJ whole genome shotgun (WGS) entry which is preliminary data.</text>
</comment>
<dbReference type="InterPro" id="IPR012909">
    <property type="entry name" value="PHA_DNA-bd_N"/>
</dbReference>
<feature type="domain" description="PHA accumulation regulator DNA-binding N-terminal" evidence="3">
    <location>
        <begin position="13"/>
        <end position="73"/>
    </location>
</feature>
<organism evidence="4 5">
    <name type="scientific">Minwuia thermotolerans</name>
    <dbReference type="NCBI Taxonomy" id="2056226"/>
    <lineage>
        <taxon>Bacteria</taxon>
        <taxon>Pseudomonadati</taxon>
        <taxon>Pseudomonadota</taxon>
        <taxon>Alphaproteobacteria</taxon>
        <taxon>Minwuiales</taxon>
        <taxon>Minwuiaceae</taxon>
        <taxon>Minwuia</taxon>
    </lineage>
</organism>
<dbReference type="GO" id="GO:0006355">
    <property type="term" value="P:regulation of DNA-templated transcription"/>
    <property type="evidence" value="ECO:0007669"/>
    <property type="project" value="InterPro"/>
</dbReference>
<proteinExistence type="predicted"/>
<gene>
    <name evidence="4" type="primary">phaR</name>
    <name evidence="4" type="ORF">CVT23_10105</name>
</gene>
<sequence>MAKSERKDDGPVTIKKYANRRLYNTSTSSYVTLDHLAEMVRDDVDFLVYDAKSGEDITRSVLAQIIFEAEGKGQSVLPVNFLRQLISFYGDSLQNVLPGYLEMSMEAFARNREQMKDQFGGALEMPIKQFEEAARRNMELYEQTMAMFNPFAGVTRGAGKSSSAEESGDAGEDDIGRLKGQLDEMQRQLDQLIKTRKD</sequence>
<name>A0A2M9G3A1_9PROT</name>
<dbReference type="Proteomes" id="UP000229498">
    <property type="component" value="Unassembled WGS sequence"/>
</dbReference>